<dbReference type="Proteomes" id="UP000676194">
    <property type="component" value="Chromosome"/>
</dbReference>
<keyword evidence="2" id="KW-1185">Reference proteome</keyword>
<dbReference type="AlphaFoldDB" id="A0A8E6B5I4"/>
<proteinExistence type="predicted"/>
<name>A0A8E6B5I4_9BACT</name>
<dbReference type="Gene3D" id="3.40.1350.10">
    <property type="match status" value="1"/>
</dbReference>
<dbReference type="GO" id="GO:0003676">
    <property type="term" value="F:nucleic acid binding"/>
    <property type="evidence" value="ECO:0007669"/>
    <property type="project" value="InterPro"/>
</dbReference>
<organism evidence="1 2">
    <name type="scientific">Telmatocola sphagniphila</name>
    <dbReference type="NCBI Taxonomy" id="1123043"/>
    <lineage>
        <taxon>Bacteria</taxon>
        <taxon>Pseudomonadati</taxon>
        <taxon>Planctomycetota</taxon>
        <taxon>Planctomycetia</taxon>
        <taxon>Gemmatales</taxon>
        <taxon>Gemmataceae</taxon>
    </lineage>
</organism>
<protein>
    <submittedName>
        <fullName evidence="1">VRR-NUC domain-containing protein</fullName>
    </submittedName>
</protein>
<dbReference type="EMBL" id="CP074694">
    <property type="protein sequence ID" value="QVL32323.1"/>
    <property type="molecule type" value="Genomic_DNA"/>
</dbReference>
<evidence type="ECO:0000313" key="1">
    <source>
        <dbReference type="EMBL" id="QVL32323.1"/>
    </source>
</evidence>
<dbReference type="InterPro" id="IPR011856">
    <property type="entry name" value="tRNA_endonuc-like_dom_sf"/>
</dbReference>
<accession>A0A8E6B5I4</accession>
<gene>
    <name evidence="1" type="ORF">KIH39_26410</name>
</gene>
<evidence type="ECO:0000313" key="2">
    <source>
        <dbReference type="Proteomes" id="UP000676194"/>
    </source>
</evidence>
<sequence>MGFKLPKGFQGLGSPVLGTELQAQILELLALHRIDAWRQNSGVAVYMGRDGKKRYVRYLGVDGAADISGILPANGRRLEIEVKKEGEEPEPHQLAFLAMINRNGGKAFVARSVQDVQRELGL</sequence>
<reference evidence="1" key="1">
    <citation type="submission" date="2021-05" db="EMBL/GenBank/DDBJ databases">
        <title>Complete genome sequence of the cellulolytic planctomycete Telmatocola sphagniphila SP2T and characterization of the first cellulase from planctomycetes.</title>
        <authorList>
            <person name="Rakitin A.L."/>
            <person name="Beletsky A.V."/>
            <person name="Naumoff D.G."/>
            <person name="Kulichevskaya I.S."/>
            <person name="Mardanov A.V."/>
            <person name="Ravin N.V."/>
            <person name="Dedysh S.N."/>
        </authorList>
    </citation>
    <scope>NUCLEOTIDE SEQUENCE</scope>
    <source>
        <strain evidence="1">SP2T</strain>
    </source>
</reference>
<dbReference type="KEGG" id="tsph:KIH39_26410"/>
<dbReference type="RefSeq" id="WP_213497170.1">
    <property type="nucleotide sequence ID" value="NZ_CP074694.1"/>
</dbReference>